<dbReference type="PANTHER" id="PTHR42993">
    <property type="entry name" value="MAOC-LIKE DEHYDRATASE DOMAIN-CONTAINING PROTEIN"/>
    <property type="match status" value="1"/>
</dbReference>
<dbReference type="PANTHER" id="PTHR42993:SF1">
    <property type="entry name" value="MAOC-LIKE DEHYDRATASE DOMAIN-CONTAINING PROTEIN"/>
    <property type="match status" value="1"/>
</dbReference>
<organism evidence="2 3">
    <name type="scientific">Roseateles chitinivorans</name>
    <dbReference type="NCBI Taxonomy" id="2917965"/>
    <lineage>
        <taxon>Bacteria</taxon>
        <taxon>Pseudomonadati</taxon>
        <taxon>Pseudomonadota</taxon>
        <taxon>Betaproteobacteria</taxon>
        <taxon>Burkholderiales</taxon>
        <taxon>Sphaerotilaceae</taxon>
        <taxon>Roseateles</taxon>
    </lineage>
</organism>
<evidence type="ECO:0000259" key="1">
    <source>
        <dbReference type="Pfam" id="PF01575"/>
    </source>
</evidence>
<dbReference type="EMBL" id="PEOG01000017">
    <property type="protein sequence ID" value="PIM53731.1"/>
    <property type="molecule type" value="Genomic_DNA"/>
</dbReference>
<evidence type="ECO:0000313" key="2">
    <source>
        <dbReference type="EMBL" id="PIM53731.1"/>
    </source>
</evidence>
<proteinExistence type="predicted"/>
<dbReference type="InterPro" id="IPR002539">
    <property type="entry name" value="MaoC-like_dom"/>
</dbReference>
<dbReference type="InterPro" id="IPR029069">
    <property type="entry name" value="HotDog_dom_sf"/>
</dbReference>
<evidence type="ECO:0000313" key="3">
    <source>
        <dbReference type="Proteomes" id="UP000231501"/>
    </source>
</evidence>
<dbReference type="CDD" id="cd03450">
    <property type="entry name" value="NodN"/>
    <property type="match status" value="1"/>
</dbReference>
<feature type="domain" description="MaoC-like" evidence="1">
    <location>
        <begin position="13"/>
        <end position="130"/>
    </location>
</feature>
<gene>
    <name evidence="2" type="ORF">CS062_08210</name>
</gene>
<dbReference type="RefSeq" id="WP_099861099.1">
    <property type="nucleotide sequence ID" value="NZ_PEOG01000017.1"/>
</dbReference>
<reference evidence="2 3" key="1">
    <citation type="submission" date="2017-11" db="EMBL/GenBank/DDBJ databases">
        <title>Draft genome sequence of Mitsuaria sp. HWN-4.</title>
        <authorList>
            <person name="Gundlapally S.R."/>
        </authorList>
    </citation>
    <scope>NUCLEOTIDE SEQUENCE [LARGE SCALE GENOMIC DNA]</scope>
    <source>
        <strain evidence="2 3">HWN-4</strain>
    </source>
</reference>
<dbReference type="InterPro" id="IPR039375">
    <property type="entry name" value="NodN-like"/>
</dbReference>
<dbReference type="AlphaFoldDB" id="A0A2G9CBD3"/>
<name>A0A2G9CBD3_9BURK</name>
<protein>
    <submittedName>
        <fullName evidence="2">Dehydratase</fullName>
    </submittedName>
</protein>
<sequence length="150" mass="16933">MRMFEKLEDLAPLVGQEIGVSDWIAVDQPRIQAFADATEDQQWIHTDPARAAAGPFGTTIAHGFLTLSLLPRFYETAFRVREVRMGINYGMDRVRFPAPVPVDSRLRGRFVLKRLEPIEGGVQMMVEVTVEREAGGKPVCIAESLTRQYR</sequence>
<comment type="caution">
    <text evidence="2">The sequence shown here is derived from an EMBL/GenBank/DDBJ whole genome shotgun (WGS) entry which is preliminary data.</text>
</comment>
<accession>A0A2G9CBD3</accession>
<dbReference type="OrthoDB" id="9801735at2"/>
<dbReference type="Pfam" id="PF01575">
    <property type="entry name" value="MaoC_dehydratas"/>
    <property type="match status" value="1"/>
</dbReference>
<dbReference type="Proteomes" id="UP000231501">
    <property type="component" value="Unassembled WGS sequence"/>
</dbReference>
<dbReference type="SUPFAM" id="SSF54637">
    <property type="entry name" value="Thioesterase/thiol ester dehydrase-isomerase"/>
    <property type="match status" value="1"/>
</dbReference>
<keyword evidence="3" id="KW-1185">Reference proteome</keyword>
<dbReference type="Gene3D" id="3.10.129.10">
    <property type="entry name" value="Hotdog Thioesterase"/>
    <property type="match status" value="1"/>
</dbReference>